<dbReference type="RefSeq" id="XP_002178608.1">
    <property type="nucleotide sequence ID" value="XM_002178572.1"/>
</dbReference>
<dbReference type="Pfam" id="PF10557">
    <property type="entry name" value="Cullin_Nedd8"/>
    <property type="match status" value="1"/>
</dbReference>
<keyword evidence="7" id="KW-1185">Reference proteome</keyword>
<dbReference type="SMART" id="SM00884">
    <property type="entry name" value="Cullin_Nedd8"/>
    <property type="match status" value="1"/>
</dbReference>
<dbReference type="Gene3D" id="3.30.230.130">
    <property type="entry name" value="Cullin, Chain C, Domain 2"/>
    <property type="match status" value="1"/>
</dbReference>
<dbReference type="EMBL" id="CM000607">
    <property type="protein sequence ID" value="EEC50273.1"/>
    <property type="molecule type" value="Genomic_DNA"/>
</dbReference>
<dbReference type="STRING" id="556484.B7FUJ4"/>
<dbReference type="InterPro" id="IPR019559">
    <property type="entry name" value="Cullin_neddylation_domain"/>
</dbReference>
<dbReference type="GO" id="GO:0006511">
    <property type="term" value="P:ubiquitin-dependent protein catabolic process"/>
    <property type="evidence" value="ECO:0007669"/>
    <property type="project" value="InterPro"/>
</dbReference>
<dbReference type="InterPro" id="IPR016157">
    <property type="entry name" value="Cullin_CS"/>
</dbReference>
<dbReference type="KEGG" id="pti:PHATRDRAFT_44571"/>
<reference evidence="6 7" key="1">
    <citation type="journal article" date="2008" name="Nature">
        <title>The Phaeodactylum genome reveals the evolutionary history of diatom genomes.</title>
        <authorList>
            <person name="Bowler C."/>
            <person name="Allen A.E."/>
            <person name="Badger J.H."/>
            <person name="Grimwood J."/>
            <person name="Jabbari K."/>
            <person name="Kuo A."/>
            <person name="Maheswari U."/>
            <person name="Martens C."/>
            <person name="Maumus F."/>
            <person name="Otillar R.P."/>
            <person name="Rayko E."/>
            <person name="Salamov A."/>
            <person name="Vandepoele K."/>
            <person name="Beszteri B."/>
            <person name="Gruber A."/>
            <person name="Heijde M."/>
            <person name="Katinka M."/>
            <person name="Mock T."/>
            <person name="Valentin K."/>
            <person name="Verret F."/>
            <person name="Berges J.A."/>
            <person name="Brownlee C."/>
            <person name="Cadoret J.P."/>
            <person name="Chiovitti A."/>
            <person name="Choi C.J."/>
            <person name="Coesel S."/>
            <person name="De Martino A."/>
            <person name="Detter J.C."/>
            <person name="Durkin C."/>
            <person name="Falciatore A."/>
            <person name="Fournet J."/>
            <person name="Haruta M."/>
            <person name="Huysman M.J."/>
            <person name="Jenkins B.D."/>
            <person name="Jiroutova K."/>
            <person name="Jorgensen R.E."/>
            <person name="Joubert Y."/>
            <person name="Kaplan A."/>
            <person name="Kroger N."/>
            <person name="Kroth P.G."/>
            <person name="La Roche J."/>
            <person name="Lindquist E."/>
            <person name="Lommer M."/>
            <person name="Martin-Jezequel V."/>
            <person name="Lopez P.J."/>
            <person name="Lucas S."/>
            <person name="Mangogna M."/>
            <person name="McGinnis K."/>
            <person name="Medlin L.K."/>
            <person name="Montsant A."/>
            <person name="Oudot-Le Secq M.P."/>
            <person name="Napoli C."/>
            <person name="Obornik M."/>
            <person name="Parker M.S."/>
            <person name="Petit J.L."/>
            <person name="Porcel B.M."/>
            <person name="Poulsen N."/>
            <person name="Robison M."/>
            <person name="Rychlewski L."/>
            <person name="Rynearson T.A."/>
            <person name="Schmutz J."/>
            <person name="Shapiro H."/>
            <person name="Siaut M."/>
            <person name="Stanley M."/>
            <person name="Sussman M.R."/>
            <person name="Taylor A.R."/>
            <person name="Vardi A."/>
            <person name="von Dassow P."/>
            <person name="Vyverman W."/>
            <person name="Willis A."/>
            <person name="Wyrwicz L.S."/>
            <person name="Rokhsar D.S."/>
            <person name="Weissenbach J."/>
            <person name="Armbrust E.V."/>
            <person name="Green B.R."/>
            <person name="Van de Peer Y."/>
            <person name="Grigoriev I.V."/>
        </authorList>
    </citation>
    <scope>NUCLEOTIDE SEQUENCE [LARGE SCALE GENOMIC DNA]</scope>
    <source>
        <strain evidence="6 7">CCAP 1055/1</strain>
    </source>
</reference>
<dbReference type="InterPro" id="IPR016158">
    <property type="entry name" value="Cullin_homology"/>
</dbReference>
<dbReference type="Proteomes" id="UP000000759">
    <property type="component" value="Chromosome 4"/>
</dbReference>
<evidence type="ECO:0000256" key="4">
    <source>
        <dbReference type="RuleBase" id="RU003829"/>
    </source>
</evidence>
<dbReference type="eggNOG" id="KOG2167">
    <property type="taxonomic scope" value="Eukaryota"/>
</dbReference>
<dbReference type="InterPro" id="IPR036388">
    <property type="entry name" value="WH-like_DNA-bd_sf"/>
</dbReference>
<evidence type="ECO:0000259" key="5">
    <source>
        <dbReference type="PROSITE" id="PS50069"/>
    </source>
</evidence>
<reference evidence="7" key="2">
    <citation type="submission" date="2008-08" db="EMBL/GenBank/DDBJ databases">
        <authorList>
            <consortium name="Diatom Consortium"/>
            <person name="Grigoriev I."/>
            <person name="Grimwood J."/>
            <person name="Kuo A."/>
            <person name="Otillar R.P."/>
            <person name="Salamov A."/>
            <person name="Detter J.C."/>
            <person name="Lindquist E."/>
            <person name="Shapiro H."/>
            <person name="Lucas S."/>
            <person name="Glavina del Rio T."/>
            <person name="Pitluck S."/>
            <person name="Rokhsar D."/>
            <person name="Bowler C."/>
        </authorList>
    </citation>
    <scope>GENOME REANNOTATION</scope>
    <source>
        <strain evidence="7">CCAP 1055/1</strain>
    </source>
</reference>
<dbReference type="SUPFAM" id="SSF75632">
    <property type="entry name" value="Cullin homology domain"/>
    <property type="match status" value="1"/>
</dbReference>
<evidence type="ECO:0000313" key="7">
    <source>
        <dbReference type="Proteomes" id="UP000000759"/>
    </source>
</evidence>
<dbReference type="SUPFAM" id="SSF74788">
    <property type="entry name" value="Cullin repeat-like"/>
    <property type="match status" value="1"/>
</dbReference>
<dbReference type="Gene3D" id="1.10.10.10">
    <property type="entry name" value="Winged helix-like DNA-binding domain superfamily/Winged helix DNA-binding domain"/>
    <property type="match status" value="1"/>
</dbReference>
<keyword evidence="2" id="KW-0832">Ubl conjugation</keyword>
<dbReference type="PANTHER" id="PTHR11932">
    <property type="entry name" value="CULLIN"/>
    <property type="match status" value="1"/>
</dbReference>
<dbReference type="InterPro" id="IPR016159">
    <property type="entry name" value="Cullin_repeat-like_dom_sf"/>
</dbReference>
<dbReference type="InterPro" id="IPR045093">
    <property type="entry name" value="Cullin"/>
</dbReference>
<name>B7FUJ4_PHATC</name>
<comment type="similarity">
    <text evidence="1 3 4">Belongs to the cullin family.</text>
</comment>
<dbReference type="Gene3D" id="1.20.1310.10">
    <property type="entry name" value="Cullin Repeats"/>
    <property type="match status" value="2"/>
</dbReference>
<dbReference type="SMART" id="SM00182">
    <property type="entry name" value="CULLIN"/>
    <property type="match status" value="1"/>
</dbReference>
<proteinExistence type="inferred from homology"/>
<dbReference type="PROSITE" id="PS50069">
    <property type="entry name" value="CULLIN_2"/>
    <property type="match status" value="1"/>
</dbReference>
<dbReference type="FunFam" id="1.10.10.10:FF:000050">
    <property type="entry name" value="Cullin 4B"/>
    <property type="match status" value="1"/>
</dbReference>
<evidence type="ECO:0000256" key="2">
    <source>
        <dbReference type="ARBA" id="ARBA00022843"/>
    </source>
</evidence>
<dbReference type="InParanoid" id="B7FUJ4"/>
<dbReference type="Pfam" id="PF26557">
    <property type="entry name" value="Cullin_AB"/>
    <property type="match status" value="1"/>
</dbReference>
<dbReference type="GO" id="GO:0031625">
    <property type="term" value="F:ubiquitin protein ligase binding"/>
    <property type="evidence" value="ECO:0007669"/>
    <property type="project" value="InterPro"/>
</dbReference>
<dbReference type="PaxDb" id="2850-Phatr44571"/>
<evidence type="ECO:0000313" key="6">
    <source>
        <dbReference type="EMBL" id="EEC50273.1"/>
    </source>
</evidence>
<dbReference type="HOGENOM" id="CLU_004747_7_2_1"/>
<dbReference type="InterPro" id="IPR036390">
    <property type="entry name" value="WH_DNA-bd_sf"/>
</dbReference>
<accession>B7FUJ4</accession>
<dbReference type="FunFam" id="1.20.1310.10:FF:000055">
    <property type="entry name" value="Cullin family protein"/>
    <property type="match status" value="1"/>
</dbReference>
<feature type="domain" description="Cullin family profile" evidence="5">
    <location>
        <begin position="441"/>
        <end position="681"/>
    </location>
</feature>
<gene>
    <name evidence="6" type="primary">CUL1_2</name>
    <name evidence="6" type="ORF">PHATRDRAFT_44571</name>
</gene>
<dbReference type="OrthoDB" id="27073at2759"/>
<sequence length="821" mass="94624">MPRNKSLLKGGHTSRKIVIRPYSKPPTLPENYYDDTVRSLLQSISEASSHRTFTGTAPSPNSTGVSLQNAYKAVVYLVSHQYGPRLYRDLMDHMKQVAARILPEEREASASRASLLMYIPKQYQLYLEYLLLCKHVFLPLDRTHAWQPETKTVVVASTQTPGGLLTLWQVGLEMLQTRMQELTLDRELYQEWLAALLQDWNPASNNNLDAANRQDLQSVWYLWQDLGQLAVLPLQEDLEEYWKNQSQQMMEGYRAGSFLQFAYDKHVHVTIWQPWLPSQWLRSVLENCFFQPHLNDQYLLKPENLHPILQSELFAIKTVVGVSSTAMEKLSSTQQLWTLAGRIAGGQRLVATSIANFAKTQGLACVQPAVELSDGAGKAAAGQHILDKSPIPATNNVQIVSDLLDTQQRISRLIQSLPHGPELIILKNVWEEVLNVETTPALAELLAKFLDQILRSNKKMDQYQSESEQWLQRIISGLFIPLQAKDIFEAFYKRDLAKRLLWNRVVNMDVEKQVCSLLKAECGAGFTSKMEGMFQDVDWSRETMMVYKQSTADILPTENSVEMEAQVLTTGFLPRIPGYWPVYPQYPNLHLPESLKEPQERFGNHYKIKYQGRRMTWQYALGHCVVRSSGFPKTYEFVVSLCQALVLIQFEEADTKLSLPTLMQAIGLEDRDEMERVLQSLALGKDGTRILRKLDYDSEPNKKKKIRMNVDNRDEFTINRKFESNQRRIRINNIMMKESKEEREKTVEAVSRDRLYLIDAVLVRIMKARKTILHQTLIPQVVEQVKVPAQPGDIKQRIESLIEREYMERDAKDRNRYNYLA</sequence>
<dbReference type="GO" id="GO:0031461">
    <property type="term" value="C:cullin-RING ubiquitin ligase complex"/>
    <property type="evidence" value="ECO:0007669"/>
    <property type="project" value="InterPro"/>
</dbReference>
<protein>
    <submittedName>
        <fullName evidence="6">CULlin protein 4</fullName>
    </submittedName>
</protein>
<dbReference type="SUPFAM" id="SSF46785">
    <property type="entry name" value="Winged helix' DNA-binding domain"/>
    <property type="match status" value="1"/>
</dbReference>
<dbReference type="AlphaFoldDB" id="B7FUJ4"/>
<dbReference type="PROSITE" id="PS01256">
    <property type="entry name" value="CULLIN_1"/>
    <property type="match status" value="1"/>
</dbReference>
<dbReference type="InterPro" id="IPR059120">
    <property type="entry name" value="Cullin-like_AB"/>
</dbReference>
<dbReference type="GeneID" id="7197810"/>
<evidence type="ECO:0000256" key="3">
    <source>
        <dbReference type="PROSITE-ProRule" id="PRU00330"/>
    </source>
</evidence>
<organism evidence="6 7">
    <name type="scientific">Phaeodactylum tricornutum (strain CCAP 1055/1)</name>
    <dbReference type="NCBI Taxonomy" id="556484"/>
    <lineage>
        <taxon>Eukaryota</taxon>
        <taxon>Sar</taxon>
        <taxon>Stramenopiles</taxon>
        <taxon>Ochrophyta</taxon>
        <taxon>Bacillariophyta</taxon>
        <taxon>Bacillariophyceae</taxon>
        <taxon>Bacillariophycidae</taxon>
        <taxon>Naviculales</taxon>
        <taxon>Phaeodactylaceae</taxon>
        <taxon>Phaeodactylum</taxon>
    </lineage>
</organism>
<dbReference type="InterPro" id="IPR001373">
    <property type="entry name" value="Cullin_N"/>
</dbReference>
<dbReference type="Pfam" id="PF00888">
    <property type="entry name" value="Cullin"/>
    <property type="match status" value="1"/>
</dbReference>
<dbReference type="InterPro" id="IPR036317">
    <property type="entry name" value="Cullin_homology_sf"/>
</dbReference>
<evidence type="ECO:0000256" key="1">
    <source>
        <dbReference type="ARBA" id="ARBA00006019"/>
    </source>
</evidence>